<keyword evidence="1" id="KW-1133">Transmembrane helix</keyword>
<evidence type="ECO:0000313" key="2">
    <source>
        <dbReference type="EMBL" id="CRY98133.1"/>
    </source>
</evidence>
<dbReference type="AlphaFoldDB" id="A0A0H5Q880"/>
<dbReference type="Pfam" id="PF19484">
    <property type="entry name" value="DUF6020"/>
    <property type="match status" value="1"/>
</dbReference>
<keyword evidence="1" id="KW-0812">Transmembrane</keyword>
<keyword evidence="1" id="KW-0472">Membrane</keyword>
<evidence type="ECO:0000256" key="1">
    <source>
        <dbReference type="SAM" id="Phobius"/>
    </source>
</evidence>
<name>A0A0H5Q880_9ZZZZ</name>
<dbReference type="InterPro" id="IPR046062">
    <property type="entry name" value="DUF6020"/>
</dbReference>
<proteinExistence type="predicted"/>
<feature type="transmembrane region" description="Helical" evidence="1">
    <location>
        <begin position="88"/>
        <end position="107"/>
    </location>
</feature>
<dbReference type="EMBL" id="LN854349">
    <property type="protein sequence ID" value="CRY98133.1"/>
    <property type="molecule type" value="Genomic_DNA"/>
</dbReference>
<reference evidence="2" key="2">
    <citation type="submission" date="2015-07" db="EMBL/GenBank/DDBJ databases">
        <title>Plasmids, circular viruses and viroids from rat gut.</title>
        <authorList>
            <person name="Jorgensen T.J."/>
            <person name="Hansen M.A."/>
            <person name="Xu Z."/>
            <person name="Tabak M.A."/>
            <person name="Sorensen S.J."/>
            <person name="Hansen L.H."/>
        </authorList>
    </citation>
    <scope>NUCLEOTIDE SEQUENCE</scope>
    <source>
        <strain evidence="2">RGRH1855</strain>
    </source>
</reference>
<protein>
    <submittedName>
        <fullName evidence="2">Uncharacterized protein</fullName>
    </submittedName>
</protein>
<reference evidence="2" key="1">
    <citation type="submission" date="2015-06" db="EMBL/GenBank/DDBJ databases">
        <authorList>
            <person name="Joergensen T."/>
        </authorList>
    </citation>
    <scope>NUCLEOTIDE SEQUENCE</scope>
    <source>
        <strain evidence="2">RGRH1855</strain>
    </source>
</reference>
<feature type="transmembrane region" description="Helical" evidence="1">
    <location>
        <begin position="136"/>
        <end position="153"/>
    </location>
</feature>
<accession>A0A0H5Q880</accession>
<sequence length="190" mass="21751">MPRTKGSKNRPKTNTTKDYASQIAEKQEVIVSLTAECFQMLICSVVMAYSCNMLYRVTKRKWVVVLGVLFYGVFPFVSVQVMCTTKDVLFSALFLLFVLLMLERTFFAKGKRRNVIDVCMVLSGILMIMFRNNAFYAALVAAVLILLFCGKCSKKKRLILKFLIMQILWIESLVLIKRAQEELVVMDSIT</sequence>
<feature type="transmembrane region" description="Helical" evidence="1">
    <location>
        <begin position="62"/>
        <end position="82"/>
    </location>
</feature>
<organism evidence="2">
    <name type="scientific">uncultured prokaryote</name>
    <dbReference type="NCBI Taxonomy" id="198431"/>
    <lineage>
        <taxon>unclassified sequences</taxon>
        <taxon>environmental samples</taxon>
    </lineage>
</organism>